<feature type="transmembrane region" description="Helical" evidence="1">
    <location>
        <begin position="87"/>
        <end position="105"/>
    </location>
</feature>
<keyword evidence="1" id="KW-1133">Transmembrane helix</keyword>
<organism evidence="2 3">
    <name type="scientific">Candidatus Venteria ishoeyi</name>
    <dbReference type="NCBI Taxonomy" id="1899563"/>
    <lineage>
        <taxon>Bacteria</taxon>
        <taxon>Pseudomonadati</taxon>
        <taxon>Pseudomonadota</taxon>
        <taxon>Gammaproteobacteria</taxon>
        <taxon>Thiotrichales</taxon>
        <taxon>Thiotrichaceae</taxon>
        <taxon>Venteria</taxon>
    </lineage>
</organism>
<dbReference type="EMBL" id="FMSV02000006">
    <property type="protein sequence ID" value="SEH04172.1"/>
    <property type="molecule type" value="Genomic_DNA"/>
</dbReference>
<reference evidence="2 3" key="1">
    <citation type="submission" date="2016-10" db="EMBL/GenBank/DDBJ databases">
        <authorList>
            <person name="de Groot N.N."/>
        </authorList>
    </citation>
    <scope>NUCLEOTIDE SEQUENCE [LARGE SCALE GENOMIC DNA]</scope>
    <source>
        <strain evidence="2">MBHS1</strain>
    </source>
</reference>
<evidence type="ECO:0000313" key="2">
    <source>
        <dbReference type="EMBL" id="SEH04172.1"/>
    </source>
</evidence>
<sequence length="129" mass="14139">MDKTATIASVEQNLLPRLKALLPAQFSEVVQCSGIPRAHLTNNTQTEQSIVLIQYAKQQTTGLQQLQNCVQRVENETAFPVSKAFSHWWLLGAAVLLLLVMLMVLGKGDVEINGDGNIVHTGEGDIRSE</sequence>
<protein>
    <submittedName>
        <fullName evidence="2">Uncharacterized protein</fullName>
    </submittedName>
</protein>
<evidence type="ECO:0000313" key="3">
    <source>
        <dbReference type="Proteomes" id="UP000236724"/>
    </source>
</evidence>
<keyword evidence="1" id="KW-0472">Membrane</keyword>
<proteinExistence type="predicted"/>
<gene>
    <name evidence="2" type="ORF">MBHS_00017</name>
</gene>
<dbReference type="RefSeq" id="WP_103918280.1">
    <property type="nucleotide sequence ID" value="NZ_FMSV02000006.1"/>
</dbReference>
<keyword evidence="1" id="KW-0812">Transmembrane</keyword>
<keyword evidence="3" id="KW-1185">Reference proteome</keyword>
<dbReference type="AlphaFoldDB" id="A0A1H6F276"/>
<name>A0A1H6F276_9GAMM</name>
<evidence type="ECO:0000256" key="1">
    <source>
        <dbReference type="SAM" id="Phobius"/>
    </source>
</evidence>
<dbReference type="Proteomes" id="UP000236724">
    <property type="component" value="Unassembled WGS sequence"/>
</dbReference>
<accession>A0A1H6F276</accession>